<keyword evidence="1" id="KW-0547">Nucleotide-binding</keyword>
<dbReference type="Proteomes" id="UP000198853">
    <property type="component" value="Unassembled WGS sequence"/>
</dbReference>
<name>A0A1G8MV77_9BACI</name>
<dbReference type="EC" id="3.5.2.9" evidence="1"/>
<dbReference type="InterPro" id="IPR011330">
    <property type="entry name" value="Glyco_hydro/deAcase_b/a-brl"/>
</dbReference>
<dbReference type="OrthoDB" id="9773478at2"/>
<dbReference type="NCBIfam" id="NF003816">
    <property type="entry name" value="PRK05406.1-5"/>
    <property type="match status" value="1"/>
</dbReference>
<comment type="catalytic activity">
    <reaction evidence="1">
        <text>5-oxo-L-proline + ATP + 2 H2O = L-glutamate + ADP + phosphate + H(+)</text>
        <dbReference type="Rhea" id="RHEA:10348"/>
        <dbReference type="ChEBI" id="CHEBI:15377"/>
        <dbReference type="ChEBI" id="CHEBI:15378"/>
        <dbReference type="ChEBI" id="CHEBI:29985"/>
        <dbReference type="ChEBI" id="CHEBI:30616"/>
        <dbReference type="ChEBI" id="CHEBI:43474"/>
        <dbReference type="ChEBI" id="CHEBI:58402"/>
        <dbReference type="ChEBI" id="CHEBI:456216"/>
        <dbReference type="EC" id="3.5.2.9"/>
    </reaction>
</comment>
<protein>
    <recommendedName>
        <fullName evidence="1">5-oxoprolinase subunit A</fullName>
        <shortName evidence="1">5-OPase subunit A</shortName>
        <ecNumber evidence="1">3.5.2.9</ecNumber>
    </recommendedName>
    <alternativeName>
        <fullName evidence="1">5-oxoprolinase (ATP-hydrolyzing) subunit A</fullName>
    </alternativeName>
</protein>
<dbReference type="NCBIfam" id="NF003814">
    <property type="entry name" value="PRK05406.1-3"/>
    <property type="match status" value="1"/>
</dbReference>
<accession>A0A1G8MV77</accession>
<sequence length="252" mass="27286">MKTIDLNCDMGESFGVYKLGSDEEILPYISSANIACGFHAGDPATMRKTVRLAIENDVAIGAHPGLPDLMGFGRRHMDLLPEEAYDLIAYQIGALWGVVQSEGGQMRHVKAHGMLYNRATVDPELSDALARAVYDIDPNLVLFGLPGGEVLKAGTNVGLQTASEVFADRTYQEDGTLTSRREANALIDDTNQAGAQVVRMIEDGKVRSLQGTDVDILAETICIHGDGPHAFEFAKNVREKIEHAGIKVQSFA</sequence>
<keyword evidence="1" id="KW-0378">Hydrolase</keyword>
<dbReference type="GO" id="GO:0017168">
    <property type="term" value="F:5-oxoprolinase (ATP-hydrolyzing) activity"/>
    <property type="evidence" value="ECO:0007669"/>
    <property type="project" value="UniProtKB-UniRule"/>
</dbReference>
<dbReference type="PANTHER" id="PTHR30292">
    <property type="entry name" value="UNCHARACTERIZED PROTEIN YBGL-RELATED"/>
    <property type="match status" value="1"/>
</dbReference>
<dbReference type="RefSeq" id="WP_090397584.1">
    <property type="nucleotide sequence ID" value="NZ_FNEN01000005.1"/>
</dbReference>
<dbReference type="Pfam" id="PF03746">
    <property type="entry name" value="LamB_YcsF"/>
    <property type="match status" value="1"/>
</dbReference>
<dbReference type="PANTHER" id="PTHR30292:SF0">
    <property type="entry name" value="5-OXOPROLINASE SUBUNIT A"/>
    <property type="match status" value="1"/>
</dbReference>
<organism evidence="2 3">
    <name type="scientific">Natribacillus halophilus</name>
    <dbReference type="NCBI Taxonomy" id="549003"/>
    <lineage>
        <taxon>Bacteria</taxon>
        <taxon>Bacillati</taxon>
        <taxon>Bacillota</taxon>
        <taxon>Bacilli</taxon>
        <taxon>Bacillales</taxon>
        <taxon>Bacillaceae</taxon>
        <taxon>Natribacillus</taxon>
    </lineage>
</organism>
<evidence type="ECO:0000256" key="1">
    <source>
        <dbReference type="HAMAP-Rule" id="MF_00691"/>
    </source>
</evidence>
<dbReference type="Gene3D" id="3.20.20.370">
    <property type="entry name" value="Glycoside hydrolase/deacetylase"/>
    <property type="match status" value="1"/>
</dbReference>
<dbReference type="InterPro" id="IPR005501">
    <property type="entry name" value="LamB/YcsF/PxpA-like"/>
</dbReference>
<dbReference type="SUPFAM" id="SSF88713">
    <property type="entry name" value="Glycoside hydrolase/deacetylase"/>
    <property type="match status" value="1"/>
</dbReference>
<keyword evidence="3" id="KW-1185">Reference proteome</keyword>
<comment type="similarity">
    <text evidence="1">Belongs to the LamB/PxpA family.</text>
</comment>
<evidence type="ECO:0000313" key="2">
    <source>
        <dbReference type="EMBL" id="SDI71715.1"/>
    </source>
</evidence>
<dbReference type="GO" id="GO:0005524">
    <property type="term" value="F:ATP binding"/>
    <property type="evidence" value="ECO:0007669"/>
    <property type="project" value="UniProtKB-UniRule"/>
</dbReference>
<evidence type="ECO:0000313" key="3">
    <source>
        <dbReference type="Proteomes" id="UP000198853"/>
    </source>
</evidence>
<dbReference type="EMBL" id="FNEN01000005">
    <property type="protein sequence ID" value="SDI71715.1"/>
    <property type="molecule type" value="Genomic_DNA"/>
</dbReference>
<dbReference type="HAMAP" id="MF_00691">
    <property type="entry name" value="PxpA"/>
    <property type="match status" value="1"/>
</dbReference>
<keyword evidence="1" id="KW-0067">ATP-binding</keyword>
<dbReference type="GO" id="GO:0005975">
    <property type="term" value="P:carbohydrate metabolic process"/>
    <property type="evidence" value="ECO:0007669"/>
    <property type="project" value="InterPro"/>
</dbReference>
<comment type="function">
    <text evidence="1">Catalyzes the cleavage of 5-oxoproline to form L-glutamate coupled to the hydrolysis of ATP to ADP and inorganic phosphate.</text>
</comment>
<comment type="subunit">
    <text evidence="1">Forms a complex composed of PxpA, PxpB and PxpC.</text>
</comment>
<dbReference type="AlphaFoldDB" id="A0A1G8MV77"/>
<gene>
    <name evidence="1" type="primary">pxpA</name>
    <name evidence="2" type="ORF">SAMN04488123_10539</name>
</gene>
<reference evidence="2 3" key="1">
    <citation type="submission" date="2016-10" db="EMBL/GenBank/DDBJ databases">
        <authorList>
            <person name="de Groot N.N."/>
        </authorList>
    </citation>
    <scope>NUCLEOTIDE SEQUENCE [LARGE SCALE GENOMIC DNA]</scope>
    <source>
        <strain evidence="2 3">DSM 21771</strain>
    </source>
</reference>
<proteinExistence type="inferred from homology"/>
<dbReference type="CDD" id="cd10787">
    <property type="entry name" value="LamB_YcsF_like"/>
    <property type="match status" value="1"/>
</dbReference>